<sequence length="103" mass="11276">MGWENRGGQSYYYTAERVNGRVVKQYVGTGMVATLAAQLHASTRTERAATAEADQRARAELEALDAALAPLYELADAATVAALVAAGYHRPKRGPWRKRRAQE</sequence>
<dbReference type="EMBL" id="LR593886">
    <property type="protein sequence ID" value="VTR91697.1"/>
    <property type="molecule type" value="Genomic_DNA"/>
</dbReference>
<organism evidence="1 2">
    <name type="scientific">Gemmata massiliana</name>
    <dbReference type="NCBI Taxonomy" id="1210884"/>
    <lineage>
        <taxon>Bacteria</taxon>
        <taxon>Pseudomonadati</taxon>
        <taxon>Planctomycetota</taxon>
        <taxon>Planctomycetia</taxon>
        <taxon>Gemmatales</taxon>
        <taxon>Gemmataceae</taxon>
        <taxon>Gemmata</taxon>
    </lineage>
</organism>
<name>A0A6P2CSV7_9BACT</name>
<evidence type="ECO:0000313" key="1">
    <source>
        <dbReference type="EMBL" id="VTR91697.1"/>
    </source>
</evidence>
<dbReference type="Proteomes" id="UP000464178">
    <property type="component" value="Chromosome"/>
</dbReference>
<dbReference type="RefSeq" id="WP_162666658.1">
    <property type="nucleotide sequence ID" value="NZ_LR593886.1"/>
</dbReference>
<keyword evidence="2" id="KW-1185">Reference proteome</keyword>
<evidence type="ECO:0000313" key="2">
    <source>
        <dbReference type="Proteomes" id="UP000464178"/>
    </source>
</evidence>
<reference evidence="1 2" key="1">
    <citation type="submission" date="2019-05" db="EMBL/GenBank/DDBJ databases">
        <authorList>
            <consortium name="Science for Life Laboratories"/>
        </authorList>
    </citation>
    <scope>NUCLEOTIDE SEQUENCE [LARGE SCALE GENOMIC DNA]</scope>
    <source>
        <strain evidence="1">Soil9</strain>
    </source>
</reference>
<gene>
    <name evidence="1" type="ORF">SOIL9_60170</name>
</gene>
<dbReference type="KEGG" id="gms:SOIL9_60170"/>
<dbReference type="AlphaFoldDB" id="A0A6P2CSV7"/>
<protein>
    <submittedName>
        <fullName evidence="1">Uncharacterized protein</fullName>
    </submittedName>
</protein>
<accession>A0A6P2CSV7</accession>
<proteinExistence type="predicted"/>